<feature type="region of interest" description="Disordered" evidence="6">
    <location>
        <begin position="123"/>
        <end position="160"/>
    </location>
</feature>
<evidence type="ECO:0000256" key="7">
    <source>
        <dbReference type="SAM" id="Phobius"/>
    </source>
</evidence>
<evidence type="ECO:0000256" key="1">
    <source>
        <dbReference type="ARBA" id="ARBA00004651"/>
    </source>
</evidence>
<organism evidence="9 10">
    <name type="scientific">Brachybacterium kimchii</name>
    <dbReference type="NCBI Taxonomy" id="2942909"/>
    <lineage>
        <taxon>Bacteria</taxon>
        <taxon>Bacillati</taxon>
        <taxon>Actinomycetota</taxon>
        <taxon>Actinomycetes</taxon>
        <taxon>Micrococcales</taxon>
        <taxon>Dermabacteraceae</taxon>
        <taxon>Brachybacterium</taxon>
    </lineage>
</organism>
<gene>
    <name evidence="9" type="ORF">M4486_18995</name>
</gene>
<dbReference type="Proteomes" id="UP001055868">
    <property type="component" value="Chromosome"/>
</dbReference>
<feature type="transmembrane region" description="Helical" evidence="7">
    <location>
        <begin position="64"/>
        <end position="83"/>
    </location>
</feature>
<keyword evidence="4 7" id="KW-1133">Transmembrane helix</keyword>
<protein>
    <submittedName>
        <fullName evidence="9">DUF3817 domain-containing protein</fullName>
    </submittedName>
</protein>
<feature type="compositionally biased region" description="Low complexity" evidence="6">
    <location>
        <begin position="141"/>
        <end position="154"/>
    </location>
</feature>
<dbReference type="PANTHER" id="PTHR40077:SF2">
    <property type="entry name" value="MEMBRANE PROTEIN"/>
    <property type="match status" value="1"/>
</dbReference>
<proteinExistence type="predicted"/>
<dbReference type="NCBIfam" id="TIGR03954">
    <property type="entry name" value="integ_memb_HG"/>
    <property type="match status" value="1"/>
</dbReference>
<feature type="domain" description="DUF3817" evidence="8">
    <location>
        <begin position="17"/>
        <end position="113"/>
    </location>
</feature>
<evidence type="ECO:0000256" key="6">
    <source>
        <dbReference type="SAM" id="MobiDB-lite"/>
    </source>
</evidence>
<evidence type="ECO:0000256" key="2">
    <source>
        <dbReference type="ARBA" id="ARBA00022475"/>
    </source>
</evidence>
<keyword evidence="3 7" id="KW-0812">Transmembrane</keyword>
<dbReference type="PANTHER" id="PTHR40077">
    <property type="entry name" value="MEMBRANE PROTEIN-RELATED"/>
    <property type="match status" value="1"/>
</dbReference>
<comment type="subcellular location">
    <subcellularLocation>
        <location evidence="1">Cell membrane</location>
        <topology evidence="1">Multi-pass membrane protein</topology>
    </subcellularLocation>
</comment>
<reference evidence="9" key="1">
    <citation type="submission" date="2022-05" db="EMBL/GenBank/DDBJ databases">
        <title>Genomic analysis of Brachybacterium sp. CBA3104.</title>
        <authorList>
            <person name="Roh S.W."/>
            <person name="Kim Y.B."/>
            <person name="Kim Y."/>
        </authorList>
    </citation>
    <scope>NUCLEOTIDE SEQUENCE</scope>
    <source>
        <strain evidence="9">CBA3104</strain>
    </source>
</reference>
<evidence type="ECO:0000259" key="8">
    <source>
        <dbReference type="Pfam" id="PF12823"/>
    </source>
</evidence>
<dbReference type="RefSeq" id="WP_249478880.1">
    <property type="nucleotide sequence ID" value="NZ_CP097218.1"/>
</dbReference>
<keyword evidence="5 7" id="KW-0472">Membrane</keyword>
<dbReference type="Pfam" id="PF12823">
    <property type="entry name" value="DUF3817"/>
    <property type="match status" value="1"/>
</dbReference>
<keyword evidence="2" id="KW-1003">Cell membrane</keyword>
<name>A0ABY4N8L1_9MICO</name>
<evidence type="ECO:0000256" key="3">
    <source>
        <dbReference type="ARBA" id="ARBA00022692"/>
    </source>
</evidence>
<evidence type="ECO:0000313" key="9">
    <source>
        <dbReference type="EMBL" id="UQN29689.1"/>
    </source>
</evidence>
<dbReference type="EMBL" id="CP097218">
    <property type="protein sequence ID" value="UQN29689.1"/>
    <property type="molecule type" value="Genomic_DNA"/>
</dbReference>
<feature type="transmembrane region" description="Helical" evidence="7">
    <location>
        <begin position="90"/>
        <end position="109"/>
    </location>
</feature>
<keyword evidence="10" id="KW-1185">Reference proteome</keyword>
<feature type="transmembrane region" description="Helical" evidence="7">
    <location>
        <begin position="21"/>
        <end position="44"/>
    </location>
</feature>
<dbReference type="InterPro" id="IPR023845">
    <property type="entry name" value="DUF3817_TM"/>
</dbReference>
<accession>A0ABY4N8L1</accession>
<evidence type="ECO:0000256" key="5">
    <source>
        <dbReference type="ARBA" id="ARBA00023136"/>
    </source>
</evidence>
<sequence length="160" mass="17858">MQTPRPLDEVTARASFARFRWAAIAEGIALLILVGIMIMRYGVYGGDPWWDSTSDLWSTISSRWSPIHGVIYMIYVILGFDMWNKMRWKLPRMVLIMFFGVIPVLSFFGERFLHSSMEEDLRRRPTLQDTDGQDGAGAAGPAGTAPDGTDTPGQSPADGK</sequence>
<evidence type="ECO:0000313" key="10">
    <source>
        <dbReference type="Proteomes" id="UP001055868"/>
    </source>
</evidence>
<evidence type="ECO:0000256" key="4">
    <source>
        <dbReference type="ARBA" id="ARBA00022989"/>
    </source>
</evidence>